<organism evidence="1 2">
    <name type="scientific">Okeania hirsuta</name>
    <dbReference type="NCBI Taxonomy" id="1458930"/>
    <lineage>
        <taxon>Bacteria</taxon>
        <taxon>Bacillati</taxon>
        <taxon>Cyanobacteriota</taxon>
        <taxon>Cyanophyceae</taxon>
        <taxon>Oscillatoriophycideae</taxon>
        <taxon>Oscillatoriales</taxon>
        <taxon>Microcoleaceae</taxon>
        <taxon>Okeania</taxon>
    </lineage>
</organism>
<evidence type="ECO:0000313" key="2">
    <source>
        <dbReference type="Proteomes" id="UP000269154"/>
    </source>
</evidence>
<reference evidence="1 2" key="1">
    <citation type="journal article" date="2018" name="ACS Chem. Biol.">
        <title>Ketoreductase domain dysfunction expands chemodiversity: malyngamide biosynthesis in the cyanobacterium Okeania hirsuta.</title>
        <authorList>
            <person name="Moss N.A."/>
            <person name="Leao T."/>
            <person name="Rankin M."/>
            <person name="McCullough T.M."/>
            <person name="Qu P."/>
            <person name="Korobeynikov A."/>
            <person name="Smith J.L."/>
            <person name="Gerwick L."/>
            <person name="Gerwick W.H."/>
        </authorList>
    </citation>
    <scope>NUCLEOTIDE SEQUENCE [LARGE SCALE GENOMIC DNA]</scope>
    <source>
        <strain evidence="1 2">PAB10Feb10-1</strain>
    </source>
</reference>
<dbReference type="OrthoDB" id="433602at2"/>
<accession>A0A3N6P9T1</accession>
<keyword evidence="2" id="KW-1185">Reference proteome</keyword>
<dbReference type="InterPro" id="IPR021336">
    <property type="entry name" value="DUF2949"/>
</dbReference>
<name>A0A3N6P9T1_9CYAN</name>
<protein>
    <submittedName>
        <fullName evidence="1">DUF2949 domain-containing protein</fullName>
    </submittedName>
</protein>
<dbReference type="EMBL" id="RCBY01000106">
    <property type="protein sequence ID" value="RQH37957.1"/>
    <property type="molecule type" value="Genomic_DNA"/>
</dbReference>
<dbReference type="AlphaFoldDB" id="A0A3N6P9T1"/>
<gene>
    <name evidence="1" type="ORF">D5R40_18200</name>
</gene>
<evidence type="ECO:0000313" key="1">
    <source>
        <dbReference type="EMBL" id="RQH37957.1"/>
    </source>
</evidence>
<sequence>MTPNNYARFIHFLKDDLSISSASIAVAERASISSTLVDRKPDFSAFPMILWQYGLVTLEQLDKIFDWLETTYDFN</sequence>
<dbReference type="Pfam" id="PF11165">
    <property type="entry name" value="DUF2949"/>
    <property type="match status" value="1"/>
</dbReference>
<dbReference type="Proteomes" id="UP000269154">
    <property type="component" value="Unassembled WGS sequence"/>
</dbReference>
<comment type="caution">
    <text evidence="1">The sequence shown here is derived from an EMBL/GenBank/DDBJ whole genome shotgun (WGS) entry which is preliminary data.</text>
</comment>
<dbReference type="RefSeq" id="WP_124146146.1">
    <property type="nucleotide sequence ID" value="NZ_CAWOKI010000143.1"/>
</dbReference>
<proteinExistence type="predicted"/>